<sequence>MDICGLSNIPAWGKYIKRAQPLASAILKVARLTADEIRDRTRLPSEASSSCSGVQNPIVVSLR</sequence>
<gene>
    <name evidence="1" type="ORF">EYF80_009547</name>
</gene>
<reference evidence="1 2" key="1">
    <citation type="submission" date="2019-03" db="EMBL/GenBank/DDBJ databases">
        <title>First draft genome of Liparis tanakae, snailfish: a comprehensive survey of snailfish specific genes.</title>
        <authorList>
            <person name="Kim W."/>
            <person name="Song I."/>
            <person name="Jeong J.-H."/>
            <person name="Kim D."/>
            <person name="Kim S."/>
            <person name="Ryu S."/>
            <person name="Song J.Y."/>
            <person name="Lee S.K."/>
        </authorList>
    </citation>
    <scope>NUCLEOTIDE SEQUENCE [LARGE SCALE GENOMIC DNA]</scope>
    <source>
        <tissue evidence="1">Muscle</tissue>
    </source>
</reference>
<protein>
    <submittedName>
        <fullName evidence="1">Uncharacterized protein</fullName>
    </submittedName>
</protein>
<keyword evidence="2" id="KW-1185">Reference proteome</keyword>
<name>A0A4Z2ISG7_9TELE</name>
<comment type="caution">
    <text evidence="1">The sequence shown here is derived from an EMBL/GenBank/DDBJ whole genome shotgun (WGS) entry which is preliminary data.</text>
</comment>
<dbReference type="Proteomes" id="UP000314294">
    <property type="component" value="Unassembled WGS sequence"/>
</dbReference>
<proteinExistence type="predicted"/>
<evidence type="ECO:0000313" key="2">
    <source>
        <dbReference type="Proteomes" id="UP000314294"/>
    </source>
</evidence>
<dbReference type="EMBL" id="SRLO01000056">
    <property type="protein sequence ID" value="TNN80222.1"/>
    <property type="molecule type" value="Genomic_DNA"/>
</dbReference>
<dbReference type="AlphaFoldDB" id="A0A4Z2ISG7"/>
<evidence type="ECO:0000313" key="1">
    <source>
        <dbReference type="EMBL" id="TNN80222.1"/>
    </source>
</evidence>
<organism evidence="1 2">
    <name type="scientific">Liparis tanakae</name>
    <name type="common">Tanaka's snailfish</name>
    <dbReference type="NCBI Taxonomy" id="230148"/>
    <lineage>
        <taxon>Eukaryota</taxon>
        <taxon>Metazoa</taxon>
        <taxon>Chordata</taxon>
        <taxon>Craniata</taxon>
        <taxon>Vertebrata</taxon>
        <taxon>Euteleostomi</taxon>
        <taxon>Actinopterygii</taxon>
        <taxon>Neopterygii</taxon>
        <taxon>Teleostei</taxon>
        <taxon>Neoteleostei</taxon>
        <taxon>Acanthomorphata</taxon>
        <taxon>Eupercaria</taxon>
        <taxon>Perciformes</taxon>
        <taxon>Cottioidei</taxon>
        <taxon>Cottales</taxon>
        <taxon>Liparidae</taxon>
        <taxon>Liparis</taxon>
    </lineage>
</organism>
<accession>A0A4Z2ISG7</accession>